<dbReference type="OrthoDB" id="2597328at2"/>
<comment type="caution">
    <text evidence="1">The sequence shown here is derived from an EMBL/GenBank/DDBJ whole genome shotgun (WGS) entry which is preliminary data.</text>
</comment>
<gene>
    <name evidence="1" type="ORF">D7M11_25960</name>
</gene>
<protein>
    <submittedName>
        <fullName evidence="1">Uncharacterized protein</fullName>
    </submittedName>
</protein>
<sequence length="445" mass="50806">MNKKGVLSRVLERIPLPDAIDIIYDRIPGWTPAKKPRRKADVKDQFLSLDTIIPDEEIEDFVQMAVMKRSVGLPVYTYKISNLDFLNDVTDEKLSEIYNFVDQPFNPNFYTVSCNLDVNDETKLTLNIRIKEYTSSWKTLVNNAESLSAVFTSNVKLDKAKKVVSVYSGNHQVQDVIVRYLSTVLKWPLNSYRVKEFTNQTFQLGNASFKTAVLLDLIYNRLQNKGVSSTFKELKFFIGGKRKKDGVRDVAIGGKDLLYSQLACEYITLGSDIISFKVDVEFAGQEFSTIFQLKGPNNDILKLVIVDTDDDTLKKSVMDIIQAEYIDMCNTGIMNMPETMKLLESIFNKFQQKDKLLTEVIEEESINSIGIIVSLLDKLSDQDEEVILLVKKFANCHRTILDTIGYDEKNDELQKLFDFVGIESESIDEDSFNPNDLQNSDQEIE</sequence>
<evidence type="ECO:0000313" key="1">
    <source>
        <dbReference type="EMBL" id="RKN74987.1"/>
    </source>
</evidence>
<dbReference type="AlphaFoldDB" id="A0A3B0BSJ9"/>
<accession>A0A3B0BSJ9</accession>
<dbReference type="EMBL" id="RBAH01000023">
    <property type="protein sequence ID" value="RKN74987.1"/>
    <property type="molecule type" value="Genomic_DNA"/>
</dbReference>
<dbReference type="Proteomes" id="UP000282311">
    <property type="component" value="Unassembled WGS sequence"/>
</dbReference>
<organism evidence="1 2">
    <name type="scientific">Paenibacillus ginsengarvi</name>
    <dbReference type="NCBI Taxonomy" id="400777"/>
    <lineage>
        <taxon>Bacteria</taxon>
        <taxon>Bacillati</taxon>
        <taxon>Bacillota</taxon>
        <taxon>Bacilli</taxon>
        <taxon>Bacillales</taxon>
        <taxon>Paenibacillaceae</taxon>
        <taxon>Paenibacillus</taxon>
    </lineage>
</organism>
<dbReference type="RefSeq" id="WP_120750183.1">
    <property type="nucleotide sequence ID" value="NZ_RBAH01000023.1"/>
</dbReference>
<proteinExistence type="predicted"/>
<keyword evidence="2" id="KW-1185">Reference proteome</keyword>
<evidence type="ECO:0000313" key="2">
    <source>
        <dbReference type="Proteomes" id="UP000282311"/>
    </source>
</evidence>
<reference evidence="1 2" key="1">
    <citation type="journal article" date="2007" name="Int. J. Syst. Evol. Microbiol.">
        <title>Paenibacillus ginsengarvi sp. nov., isolated from soil from ginseng cultivation.</title>
        <authorList>
            <person name="Yoon M.H."/>
            <person name="Ten L.N."/>
            <person name="Im W.T."/>
        </authorList>
    </citation>
    <scope>NUCLEOTIDE SEQUENCE [LARGE SCALE GENOMIC DNA]</scope>
    <source>
        <strain evidence="1 2">KCTC 13059</strain>
    </source>
</reference>
<name>A0A3B0BSJ9_9BACL</name>